<proteinExistence type="predicted"/>
<reference evidence="3 4" key="2">
    <citation type="journal article" date="2014" name="Stand. Genomic Sci.">
        <title>An updated genome annotation for the model marine bacterium Ruegeria pomeroyi DSS-3.</title>
        <authorList>
            <person name="Rivers A.R."/>
            <person name="Smith C.B."/>
            <person name="Moran M.A."/>
        </authorList>
    </citation>
    <scope>GENOME REANNOTATION</scope>
    <source>
        <strain evidence="4">ATCC 700808 / DSM 15171 / DSS-3</strain>
    </source>
</reference>
<protein>
    <submittedName>
        <fullName evidence="3">Flagellar basal-body rod protein FlgB</fullName>
    </submittedName>
</protein>
<gene>
    <name evidence="3" type="primary">flgB</name>
    <name evidence="3" type="ordered locus">SPO0182</name>
</gene>
<reference evidence="3 4" key="1">
    <citation type="journal article" date="2004" name="Nature">
        <title>Genome sequence of Silicibacter pomeroyi reveals adaptations to the marine environment.</title>
        <authorList>
            <person name="Moran M.A."/>
            <person name="Buchan A."/>
            <person name="Gonzalez J.M."/>
            <person name="Heidelberg J.F."/>
            <person name="Whitman W.B."/>
            <person name="Kiene R.P."/>
            <person name="Henriksen J.R."/>
            <person name="King G.M."/>
            <person name="Belas R."/>
            <person name="Fuqua C."/>
            <person name="Brinkac L."/>
            <person name="Lewis M."/>
            <person name="Johri S."/>
            <person name="Weaver B."/>
            <person name="Pai G."/>
            <person name="Eisen J.A."/>
            <person name="Rahe E."/>
            <person name="Sheldon W.M."/>
            <person name="Ye W."/>
            <person name="Miller T.R."/>
            <person name="Carlton J."/>
            <person name="Rasko D.A."/>
            <person name="Paulsen I.T."/>
            <person name="Ren Q."/>
            <person name="Daugherty S.C."/>
            <person name="Deboy R.T."/>
            <person name="Dodson R.J."/>
            <person name="Durkin A.S."/>
            <person name="Madupu R."/>
            <person name="Nelson W.C."/>
            <person name="Sullivan S.A."/>
            <person name="Rosovitz M.J."/>
            <person name="Haft D.H."/>
            <person name="Selengut J."/>
            <person name="Ward N."/>
        </authorList>
    </citation>
    <scope>NUCLEOTIDE SEQUENCE [LARGE SCALE GENOMIC DNA]</scope>
    <source>
        <strain evidence="4">ATCC 700808 / DSM 15171 / DSS-3</strain>
    </source>
</reference>
<dbReference type="AlphaFoldDB" id="Q5LWX1"/>
<dbReference type="PaxDb" id="246200-SPO0182"/>
<dbReference type="STRING" id="246200.SPO0182"/>
<keyword evidence="4" id="KW-1185">Reference proteome</keyword>
<dbReference type="EMBL" id="CP000031">
    <property type="protein sequence ID" value="AAV93508.1"/>
    <property type="molecule type" value="Genomic_DNA"/>
</dbReference>
<accession>Q5LWX1</accession>
<feature type="domain" description="Flagellar basal body rod protein N-terminal" evidence="2">
    <location>
        <begin position="29"/>
        <end position="47"/>
    </location>
</feature>
<comment type="subcellular location">
    <subcellularLocation>
        <location evidence="1">Bacterial flagellum basal body</location>
    </subcellularLocation>
</comment>
<dbReference type="InterPro" id="IPR001444">
    <property type="entry name" value="Flag_bb_rod_N"/>
</dbReference>
<evidence type="ECO:0000256" key="1">
    <source>
        <dbReference type="ARBA" id="ARBA00004117"/>
    </source>
</evidence>
<dbReference type="Pfam" id="PF00460">
    <property type="entry name" value="Flg_bb_rod"/>
    <property type="match status" value="1"/>
</dbReference>
<keyword evidence="3" id="KW-0969">Cilium</keyword>
<dbReference type="eggNOG" id="COG1815">
    <property type="taxonomic scope" value="Bacteria"/>
</dbReference>
<dbReference type="KEGG" id="sil:SPO0182"/>
<keyword evidence="3" id="KW-0282">Flagellum</keyword>
<dbReference type="GO" id="GO:0009425">
    <property type="term" value="C:bacterial-type flagellum basal body"/>
    <property type="evidence" value="ECO:0007669"/>
    <property type="project" value="UniProtKB-SubCell"/>
</dbReference>
<evidence type="ECO:0000313" key="3">
    <source>
        <dbReference type="EMBL" id="AAV93508.1"/>
    </source>
</evidence>
<evidence type="ECO:0000259" key="2">
    <source>
        <dbReference type="Pfam" id="PF00460"/>
    </source>
</evidence>
<dbReference type="HOGENOM" id="CLU_125463_2_1_5"/>
<organism evidence="3 4">
    <name type="scientific">Ruegeria pomeroyi (strain ATCC 700808 / DSM 15171 / DSS-3)</name>
    <name type="common">Silicibacter pomeroyi</name>
    <dbReference type="NCBI Taxonomy" id="246200"/>
    <lineage>
        <taxon>Bacteria</taxon>
        <taxon>Pseudomonadati</taxon>
        <taxon>Pseudomonadota</taxon>
        <taxon>Alphaproteobacteria</taxon>
        <taxon>Rhodobacterales</taxon>
        <taxon>Roseobacteraceae</taxon>
        <taxon>Ruegeria</taxon>
    </lineage>
</organism>
<sequence>MKLIEGEAPMFSDLNVFKMAYAMATHAGTRQAVIAQNMANADTPGYRERDIAPFAETFARETAGTAMQASRTSHLNGTAASAASWAPFETNAAGDPNRNNVSIEEQMLKAVEVKRQHDRALAIYKSSMNMLRVGLGRG</sequence>
<evidence type="ECO:0000313" key="4">
    <source>
        <dbReference type="Proteomes" id="UP000001023"/>
    </source>
</evidence>
<name>Q5LWX1_RUEPO</name>
<keyword evidence="3" id="KW-0966">Cell projection</keyword>
<dbReference type="NCBIfam" id="NF009270">
    <property type="entry name" value="PRK12627.1"/>
    <property type="match status" value="1"/>
</dbReference>
<dbReference type="Proteomes" id="UP000001023">
    <property type="component" value="Chromosome"/>
</dbReference>